<reference evidence="2" key="1">
    <citation type="submission" date="2021-01" db="UniProtKB">
        <authorList>
            <consortium name="EnsemblPlants"/>
        </authorList>
    </citation>
    <scope>IDENTIFICATION</scope>
</reference>
<feature type="transmembrane region" description="Helical" evidence="1">
    <location>
        <begin position="1186"/>
        <end position="1210"/>
    </location>
</feature>
<dbReference type="Proteomes" id="UP000594263">
    <property type="component" value="Unplaced"/>
</dbReference>
<sequence>MAAVWNSVLEITKSAQENNVNPPAWAARVASVLNSNGLTLPSVDLAHVLVSHIFWDNHVPSTWKFLESAVTAKIIHPVILFALLPSRVIPMRRVNPVAFRLYLELLKRNVYSLVTKSDEPIMEEMMTHVDNTLRLSKVFGLSACDPWQLYAIFVFSSMWLLLDTSLDDEGLLELTIDKGSPWPILLLSQDMEIDGQETFDEQRRERLEELRKLNSHIGVEIIGGMLQDKVTSRVIYLARRNLPLQWQCFVQRVKILSTNSSVLRLSKYITPESILRLTSDERQVLSRESKTSSKNAFHAVTASNPLTSSAGQSHGASWSSLWLPIDIFLEDAMDGSQVVATSAVETLTNLVQALKAINYTTWHNTFLGLWIAALRLVQREKDPCEGPVPRLDTCLCMLLSITTLAIVNIIESEESSLADVTECVSSNQIKGQSTATTCREELISSLQFLGNFEGLLAAPQPLVMAANQAAAKAMLLVSGLAPDERPEVHDMPSNYSGNLRHLIVEACITRNLLDTSAYLWPGYVKTSYNQAPRGVTGEMLGWSSLMKGSPLTPSLINALISVPASSLAEIEKVHEIAVNGSNDDKIAAAKIICGATLLHGWNIQEHSVTLITRLLSSPDPENRVQSECYLIDLAVFLNVLILGIATTDNVQIFSLHGMVPQLAGALMPICEAFGSCKPTISWTLPTGEELTSHAIFSNAFTLLLKLWRFYQSPMEHVTGDVTPVGYQITPEYLLLIRNSQLAHSGGQSLYRSHRRLPSFLNPRSTKPLFMDFFPKLNCWYQQLQACIASTLVGLVPGTPVHQIVEKLLNMMFRKIKKDSQPLSPVKSGSPSLSGSYIGNDPGLNLQAWDILEAVPFALDAALTACAHGRLSPRELVTGLKSLADLLPASLATIMSYFSAEVTRGIWKPASMNGTDWPSPAANLAMVEQQIKQNIAATGVNVPSLFVGGSYPASIPLPLAALVSLTITYRLDGVADRFLYLVGPGLNALAASCPWPCMPIIAALWTQKARRWSDYLIFYATRTVFHHNRDAVVQLIKSCFTSILDLNSSHVGCGVGTLLGHGFGSHFAGGIAPVAPGILYLGVHRAVRDVMFLTEEMLSILMQSVGDIARSGLHMNPPEKLKKSKFNMKYGLISLDNAMTRIRLAASLGASIIWISGGLLLVQTLIKEKLPSWFISVHRLKQESVESTGMVAMLRGYALAYFAIMCGAFAWGVDSVSPSSRRRSKVLGDHLKFVASVIDGQISIGCDWATWRAYLLGFVSLMVACAPLWVADIDLDVLKRLSKGLMSWNEEELALALLGLGGVKSMGTAAKLIVENYGDSSTHCNLCCTVPANPQPRFL</sequence>
<dbReference type="EnsemblPlants" id="Kaladp0020s0226.1.v1.1">
    <property type="protein sequence ID" value="Kaladp0020s0226.1.v1.1"/>
    <property type="gene ID" value="Kaladp0020s0226.v1.1"/>
</dbReference>
<evidence type="ECO:0008006" key="4">
    <source>
        <dbReference type="Google" id="ProtNLM"/>
    </source>
</evidence>
<dbReference type="GO" id="GO:2000762">
    <property type="term" value="P:regulation of phenylpropanoid metabolic process"/>
    <property type="evidence" value="ECO:0007669"/>
    <property type="project" value="EnsemblPlants"/>
</dbReference>
<dbReference type="GO" id="GO:0016592">
    <property type="term" value="C:mediator complex"/>
    <property type="evidence" value="ECO:0007669"/>
    <property type="project" value="EnsemblPlants"/>
</dbReference>
<evidence type="ECO:0000313" key="3">
    <source>
        <dbReference type="Proteomes" id="UP000594263"/>
    </source>
</evidence>
<keyword evidence="1" id="KW-0812">Transmembrane</keyword>
<feature type="transmembrane region" description="Helical" evidence="1">
    <location>
        <begin position="1143"/>
        <end position="1165"/>
    </location>
</feature>
<keyword evidence="3" id="KW-1185">Reference proteome</keyword>
<keyword evidence="1" id="KW-1133">Transmembrane helix</keyword>
<proteinExistence type="predicted"/>
<keyword evidence="1" id="KW-0472">Membrane</keyword>
<evidence type="ECO:0000313" key="2">
    <source>
        <dbReference type="EnsemblPlants" id="Kaladp0020s0226.1.v1.1"/>
    </source>
</evidence>
<feature type="transmembrane region" description="Helical" evidence="1">
    <location>
        <begin position="1252"/>
        <end position="1270"/>
    </location>
</feature>
<name>A0A7N0T3L3_KALFE</name>
<dbReference type="GO" id="GO:0009698">
    <property type="term" value="P:phenylpropanoid metabolic process"/>
    <property type="evidence" value="ECO:0007669"/>
    <property type="project" value="EnsemblPlants"/>
</dbReference>
<dbReference type="PANTHER" id="PTHR33739">
    <property type="entry name" value="OS07G0681500 PROTEIN"/>
    <property type="match status" value="1"/>
</dbReference>
<organism evidence="2 3">
    <name type="scientific">Kalanchoe fedtschenkoi</name>
    <name type="common">Lavender scallops</name>
    <name type="synonym">South American air plant</name>
    <dbReference type="NCBI Taxonomy" id="63787"/>
    <lineage>
        <taxon>Eukaryota</taxon>
        <taxon>Viridiplantae</taxon>
        <taxon>Streptophyta</taxon>
        <taxon>Embryophyta</taxon>
        <taxon>Tracheophyta</taxon>
        <taxon>Spermatophyta</taxon>
        <taxon>Magnoliopsida</taxon>
        <taxon>eudicotyledons</taxon>
        <taxon>Gunneridae</taxon>
        <taxon>Pentapetalae</taxon>
        <taxon>Saxifragales</taxon>
        <taxon>Crassulaceae</taxon>
        <taxon>Kalanchoe</taxon>
    </lineage>
</organism>
<accession>A0A7N0T3L3</accession>
<dbReference type="PANTHER" id="PTHR33739:SF7">
    <property type="entry name" value="MEDIATOR OF RNA POLYMERASE II TRANSCRIPTION SUBUNIT 33B"/>
    <property type="match status" value="1"/>
</dbReference>
<dbReference type="InterPro" id="IPR039638">
    <property type="entry name" value="MED33A/B"/>
</dbReference>
<dbReference type="Gramene" id="Kaladp0020s0226.1.v1.1">
    <property type="protein sequence ID" value="Kaladp0020s0226.1.v1.1"/>
    <property type="gene ID" value="Kaladp0020s0226.v1.1"/>
</dbReference>
<evidence type="ECO:0000256" key="1">
    <source>
        <dbReference type="SAM" id="Phobius"/>
    </source>
</evidence>
<protein>
    <recommendedName>
        <fullName evidence="4">Reduced epidermal fluorescence 4</fullName>
    </recommendedName>
</protein>